<protein>
    <recommendedName>
        <fullName evidence="5">Carbohydrate esterase family 16 protein</fullName>
    </recommendedName>
</protein>
<feature type="chain" id="PRO_5046854042" description="Carbohydrate esterase family 16 protein" evidence="2">
    <location>
        <begin position="20"/>
        <end position="354"/>
    </location>
</feature>
<keyword evidence="2" id="KW-0732">Signal</keyword>
<keyword evidence="1" id="KW-0378">Hydrolase</keyword>
<feature type="signal peptide" evidence="2">
    <location>
        <begin position="1"/>
        <end position="19"/>
    </location>
</feature>
<dbReference type="SUPFAM" id="SSF52266">
    <property type="entry name" value="SGNH hydrolase"/>
    <property type="match status" value="1"/>
</dbReference>
<dbReference type="PROSITE" id="PS51257">
    <property type="entry name" value="PROKAR_LIPOPROTEIN"/>
    <property type="match status" value="1"/>
</dbReference>
<reference evidence="3 4" key="1">
    <citation type="journal article" date="2024" name="IMA Fungus">
        <title>IMA Genome - F19 : A genome assembly and annotation guide to empower mycologists, including annotated draft genome sequences of Ceratocystis pirilliformis, Diaporthe australafricana, Fusarium ophioides, Paecilomyces lecythidis, and Sporothrix stenoceras.</title>
        <authorList>
            <person name="Aylward J."/>
            <person name="Wilson A.M."/>
            <person name="Visagie C.M."/>
            <person name="Spraker J."/>
            <person name="Barnes I."/>
            <person name="Buitendag C."/>
            <person name="Ceriani C."/>
            <person name="Del Mar Angel L."/>
            <person name="du Plessis D."/>
            <person name="Fuchs T."/>
            <person name="Gasser K."/>
            <person name="Kramer D."/>
            <person name="Li W."/>
            <person name="Munsamy K."/>
            <person name="Piso A."/>
            <person name="Price J.L."/>
            <person name="Sonnekus B."/>
            <person name="Thomas C."/>
            <person name="van der Nest A."/>
            <person name="van Dijk A."/>
            <person name="van Heerden A."/>
            <person name="van Vuuren N."/>
            <person name="Yilmaz N."/>
            <person name="Duong T.A."/>
            <person name="van der Merwe N.A."/>
            <person name="Wingfield M.J."/>
            <person name="Wingfield B.D."/>
        </authorList>
    </citation>
    <scope>NUCLEOTIDE SEQUENCE [LARGE SCALE GENOMIC DNA]</scope>
    <source>
        <strain evidence="3 4">CMW 18300</strain>
    </source>
</reference>
<dbReference type="CDD" id="cd01846">
    <property type="entry name" value="fatty_acyltransferase_like"/>
    <property type="match status" value="1"/>
</dbReference>
<evidence type="ECO:0008006" key="5">
    <source>
        <dbReference type="Google" id="ProtNLM"/>
    </source>
</evidence>
<dbReference type="Proteomes" id="UP001583177">
    <property type="component" value="Unassembled WGS sequence"/>
</dbReference>
<dbReference type="PANTHER" id="PTHR45648">
    <property type="entry name" value="GDSL LIPASE/ACYLHYDROLASE FAMILY PROTEIN (AFU_ORTHOLOGUE AFUA_4G14700)"/>
    <property type="match status" value="1"/>
</dbReference>
<dbReference type="InterPro" id="IPR051058">
    <property type="entry name" value="GDSL_Est/Lipase"/>
</dbReference>
<dbReference type="InterPro" id="IPR036514">
    <property type="entry name" value="SGNH_hydro_sf"/>
</dbReference>
<sequence>MFSARQIIALALALSSASAACVPRGSSDSGSETTPTSAATTTSSSSIASILPVQAVSAPASSAASTSSAASAAVATGTSSSASSDGTKYFAVFGDSYSSTGFYIEGGFPSASNPLGSGGSTTTGGLNWVGMVTEQLNSSLVLTYDFAYYGADISNTIINTGVTTDLIAQVGQFEANMVPAPTEAPWTADDLLVAVWIGINDIGQCFWQSASYTTCPIDEALTKYFDLMQNLYDDGARNFVVNTVPPFYKAPAFVDQSETSVNALISNLDSFNTKLATKLDSFKSSNTGVTAQTFNTTSYFWEVFNDPTSFGLDSDITAANADGTSAVWYDNYHPGQAIHTLVAKGFAAALADFF</sequence>
<proteinExistence type="predicted"/>
<gene>
    <name evidence="3" type="ORF">Daus18300_005091</name>
</gene>
<keyword evidence="4" id="KW-1185">Reference proteome</keyword>
<accession>A0ABR3X490</accession>
<organism evidence="3 4">
    <name type="scientific">Diaporthe australafricana</name>
    <dbReference type="NCBI Taxonomy" id="127596"/>
    <lineage>
        <taxon>Eukaryota</taxon>
        <taxon>Fungi</taxon>
        <taxon>Dikarya</taxon>
        <taxon>Ascomycota</taxon>
        <taxon>Pezizomycotina</taxon>
        <taxon>Sordariomycetes</taxon>
        <taxon>Sordariomycetidae</taxon>
        <taxon>Diaporthales</taxon>
        <taxon>Diaporthaceae</taxon>
        <taxon>Diaporthe</taxon>
    </lineage>
</organism>
<evidence type="ECO:0000256" key="2">
    <source>
        <dbReference type="SAM" id="SignalP"/>
    </source>
</evidence>
<dbReference type="EMBL" id="JAWRVE010000036">
    <property type="protein sequence ID" value="KAL1870771.1"/>
    <property type="molecule type" value="Genomic_DNA"/>
</dbReference>
<evidence type="ECO:0000313" key="3">
    <source>
        <dbReference type="EMBL" id="KAL1870771.1"/>
    </source>
</evidence>
<dbReference type="InterPro" id="IPR001087">
    <property type="entry name" value="GDSL"/>
</dbReference>
<evidence type="ECO:0000256" key="1">
    <source>
        <dbReference type="ARBA" id="ARBA00022801"/>
    </source>
</evidence>
<dbReference type="PANTHER" id="PTHR45648:SF22">
    <property type="entry name" value="GDSL LIPASE_ACYLHYDROLASE FAMILY PROTEIN (AFU_ORTHOLOGUE AFUA_4G14700)"/>
    <property type="match status" value="1"/>
</dbReference>
<evidence type="ECO:0000313" key="4">
    <source>
        <dbReference type="Proteomes" id="UP001583177"/>
    </source>
</evidence>
<dbReference type="Gene3D" id="3.40.50.1110">
    <property type="entry name" value="SGNH hydrolase"/>
    <property type="match status" value="1"/>
</dbReference>
<dbReference type="Pfam" id="PF00657">
    <property type="entry name" value="Lipase_GDSL"/>
    <property type="match status" value="1"/>
</dbReference>
<comment type="caution">
    <text evidence="3">The sequence shown here is derived from an EMBL/GenBank/DDBJ whole genome shotgun (WGS) entry which is preliminary data.</text>
</comment>
<name>A0ABR3X490_9PEZI</name>